<dbReference type="GO" id="GO:0003735">
    <property type="term" value="F:structural constituent of ribosome"/>
    <property type="evidence" value="ECO:0007669"/>
    <property type="project" value="TreeGrafter"/>
</dbReference>
<dbReference type="GO" id="GO:0005763">
    <property type="term" value="C:mitochondrial small ribosomal subunit"/>
    <property type="evidence" value="ECO:0007669"/>
    <property type="project" value="TreeGrafter"/>
</dbReference>
<dbReference type="PANTHER" id="PTHR12810">
    <property type="entry name" value="MITOCHONDRIAL 28S RIBOSOMAL PROTEIN S29"/>
    <property type="match status" value="1"/>
</dbReference>
<evidence type="ECO:0000256" key="6">
    <source>
        <dbReference type="ARBA" id="ARBA00023274"/>
    </source>
</evidence>
<organism evidence="8 9">
    <name type="scientific">Brassicogethes aeneus</name>
    <name type="common">Rape pollen beetle</name>
    <name type="synonym">Meligethes aeneus</name>
    <dbReference type="NCBI Taxonomy" id="1431903"/>
    <lineage>
        <taxon>Eukaryota</taxon>
        <taxon>Metazoa</taxon>
        <taxon>Ecdysozoa</taxon>
        <taxon>Arthropoda</taxon>
        <taxon>Hexapoda</taxon>
        <taxon>Insecta</taxon>
        <taxon>Pterygota</taxon>
        <taxon>Neoptera</taxon>
        <taxon>Endopterygota</taxon>
        <taxon>Coleoptera</taxon>
        <taxon>Polyphaga</taxon>
        <taxon>Cucujiformia</taxon>
        <taxon>Nitidulidae</taxon>
        <taxon>Meligethinae</taxon>
        <taxon>Brassicogethes</taxon>
    </lineage>
</organism>
<evidence type="ECO:0000313" key="9">
    <source>
        <dbReference type="Proteomes" id="UP001154078"/>
    </source>
</evidence>
<dbReference type="InterPro" id="IPR008092">
    <property type="entry name" value="Ribosomal_mS29_met"/>
</dbReference>
<comment type="subcellular location">
    <subcellularLocation>
        <location evidence="1">Mitochondrion</location>
    </subcellularLocation>
</comment>
<keyword evidence="4" id="KW-0689">Ribosomal protein</keyword>
<dbReference type="AlphaFoldDB" id="A0A9P0APS8"/>
<sequence length="386" mass="44417">MLKTALVFVSKRKLSFSKVKYLSPTANPQPQEKIQSFRSVEHDPLKHTYNHVGQFYNISKEDRNHLFNYGGLPKTYLTQAKTFNETCVMIRQPTIDVIECLKNIDYAKPAVRFVIYGKKGSGKSLSMAHILHYANRSNFLVVHVPWVGNWMRRCQEVSNSDTKEGFINLNVDAAAWLLHFKTQNSHLLEKEDLKIAQDYVWSKREKTEKGSPLLDIVNHGINRIKFASDCVVIIADEIKKLSNSGVCKTLVAIDGFNAFFYPNTRVFTEKKEKVHPHKVVITEAFLNLTKNDWKNSAVIVTVDEIAVAEEDQISHMPRYLLGKEGFEHLDPFVPIPMENYNQKEFKSVMDYYRDRRWITPYPGQDEEVSALSANNPYNLIKVCAPL</sequence>
<dbReference type="Pfam" id="PF10236">
    <property type="entry name" value="DAP3"/>
    <property type="match status" value="1"/>
</dbReference>
<dbReference type="GO" id="GO:0006915">
    <property type="term" value="P:apoptotic process"/>
    <property type="evidence" value="ECO:0007669"/>
    <property type="project" value="InterPro"/>
</dbReference>
<dbReference type="InterPro" id="IPR027417">
    <property type="entry name" value="P-loop_NTPase"/>
</dbReference>
<dbReference type="OrthoDB" id="274828at2759"/>
<evidence type="ECO:0000256" key="4">
    <source>
        <dbReference type="ARBA" id="ARBA00022980"/>
    </source>
</evidence>
<proteinExistence type="inferred from homology"/>
<keyword evidence="9" id="KW-1185">Reference proteome</keyword>
<keyword evidence="3" id="KW-0809">Transit peptide</keyword>
<gene>
    <name evidence="8" type="ORF">MELIAE_LOCUS88</name>
</gene>
<dbReference type="PANTHER" id="PTHR12810:SF0">
    <property type="entry name" value="SMALL RIBOSOMAL SUBUNIT PROTEIN MS29"/>
    <property type="match status" value="1"/>
</dbReference>
<dbReference type="SUPFAM" id="SSF52540">
    <property type="entry name" value="P-loop containing nucleoside triphosphate hydrolases"/>
    <property type="match status" value="1"/>
</dbReference>
<evidence type="ECO:0000256" key="7">
    <source>
        <dbReference type="ARBA" id="ARBA00035140"/>
    </source>
</evidence>
<keyword evidence="5" id="KW-0496">Mitochondrion</keyword>
<accession>A0A9P0APS8</accession>
<evidence type="ECO:0000313" key="8">
    <source>
        <dbReference type="EMBL" id="CAH0545758.1"/>
    </source>
</evidence>
<dbReference type="EMBL" id="OV121132">
    <property type="protein sequence ID" value="CAH0545758.1"/>
    <property type="molecule type" value="Genomic_DNA"/>
</dbReference>
<evidence type="ECO:0000256" key="3">
    <source>
        <dbReference type="ARBA" id="ARBA00022946"/>
    </source>
</evidence>
<comment type="similarity">
    <text evidence="2">Belongs to the mitochondrion-specific ribosomal protein mS29 family.</text>
</comment>
<dbReference type="Proteomes" id="UP001154078">
    <property type="component" value="Chromosome 1"/>
</dbReference>
<evidence type="ECO:0000256" key="5">
    <source>
        <dbReference type="ARBA" id="ARBA00023128"/>
    </source>
</evidence>
<evidence type="ECO:0000256" key="2">
    <source>
        <dbReference type="ARBA" id="ARBA00009863"/>
    </source>
</evidence>
<name>A0A9P0APS8_BRAAE</name>
<reference evidence="8" key="1">
    <citation type="submission" date="2021-12" db="EMBL/GenBank/DDBJ databases">
        <authorList>
            <person name="King R."/>
        </authorList>
    </citation>
    <scope>NUCLEOTIDE SEQUENCE</scope>
</reference>
<protein>
    <recommendedName>
        <fullName evidence="7">Small ribosomal subunit protein mS29</fullName>
    </recommendedName>
</protein>
<dbReference type="InterPro" id="IPR019368">
    <property type="entry name" value="Ribosomal_mS29"/>
</dbReference>
<evidence type="ECO:0000256" key="1">
    <source>
        <dbReference type="ARBA" id="ARBA00004173"/>
    </source>
</evidence>
<keyword evidence="6" id="KW-0687">Ribonucleoprotein</keyword>
<dbReference type="PRINTS" id="PR01716">
    <property type="entry name" value="DEATHASSOCP3"/>
</dbReference>